<evidence type="ECO:0000259" key="6">
    <source>
        <dbReference type="PROSITE" id="PS51352"/>
    </source>
</evidence>
<keyword evidence="2" id="KW-0201">Cytochrome c-type biogenesis</keyword>
<evidence type="ECO:0000313" key="7">
    <source>
        <dbReference type="EMBL" id="PJJ84407.1"/>
    </source>
</evidence>
<evidence type="ECO:0000256" key="5">
    <source>
        <dbReference type="SAM" id="SignalP"/>
    </source>
</evidence>
<comment type="subcellular location">
    <subcellularLocation>
        <location evidence="1">Cell envelope</location>
    </subcellularLocation>
</comment>
<keyword evidence="3" id="KW-1015">Disulfide bond</keyword>
<dbReference type="GO" id="GO:0030313">
    <property type="term" value="C:cell envelope"/>
    <property type="evidence" value="ECO:0007669"/>
    <property type="project" value="UniProtKB-SubCell"/>
</dbReference>
<keyword evidence="5" id="KW-0732">Signal</keyword>
<dbReference type="InterPro" id="IPR036249">
    <property type="entry name" value="Thioredoxin-like_sf"/>
</dbReference>
<dbReference type="GO" id="GO:0017004">
    <property type="term" value="P:cytochrome complex assembly"/>
    <property type="evidence" value="ECO:0007669"/>
    <property type="project" value="UniProtKB-KW"/>
</dbReference>
<evidence type="ECO:0000256" key="1">
    <source>
        <dbReference type="ARBA" id="ARBA00004196"/>
    </source>
</evidence>
<evidence type="ECO:0000256" key="4">
    <source>
        <dbReference type="ARBA" id="ARBA00023284"/>
    </source>
</evidence>
<dbReference type="GO" id="GO:0016853">
    <property type="term" value="F:isomerase activity"/>
    <property type="evidence" value="ECO:0007669"/>
    <property type="project" value="UniProtKB-KW"/>
</dbReference>
<dbReference type="OrthoDB" id="702151at2"/>
<dbReference type="GO" id="GO:0016209">
    <property type="term" value="F:antioxidant activity"/>
    <property type="evidence" value="ECO:0007669"/>
    <property type="project" value="InterPro"/>
</dbReference>
<dbReference type="InterPro" id="IPR013766">
    <property type="entry name" value="Thioredoxin_domain"/>
</dbReference>
<dbReference type="GO" id="GO:0016491">
    <property type="term" value="F:oxidoreductase activity"/>
    <property type="evidence" value="ECO:0007669"/>
    <property type="project" value="InterPro"/>
</dbReference>
<dbReference type="EMBL" id="PGFJ01000001">
    <property type="protein sequence ID" value="PJJ84407.1"/>
    <property type="molecule type" value="Genomic_DNA"/>
</dbReference>
<dbReference type="SUPFAM" id="SSF52833">
    <property type="entry name" value="Thioredoxin-like"/>
    <property type="match status" value="1"/>
</dbReference>
<evidence type="ECO:0000256" key="2">
    <source>
        <dbReference type="ARBA" id="ARBA00022748"/>
    </source>
</evidence>
<reference evidence="7 8" key="1">
    <citation type="submission" date="2017-11" db="EMBL/GenBank/DDBJ databases">
        <title>Genomic Encyclopedia of Archaeal and Bacterial Type Strains, Phase II (KMG-II): From Individual Species to Whole Genera.</title>
        <authorList>
            <person name="Goeker M."/>
        </authorList>
    </citation>
    <scope>NUCLEOTIDE SEQUENCE [LARGE SCALE GENOMIC DNA]</scope>
    <source>
        <strain evidence="7 8">DSM 28175</strain>
    </source>
</reference>
<keyword evidence="4" id="KW-0676">Redox-active center</keyword>
<dbReference type="InterPro" id="IPR050553">
    <property type="entry name" value="Thioredoxin_ResA/DsbE_sf"/>
</dbReference>
<protein>
    <submittedName>
        <fullName evidence="7">Thiol-disulfide isomerase/thioredoxin</fullName>
    </submittedName>
</protein>
<dbReference type="PANTHER" id="PTHR42852:SF6">
    <property type="entry name" value="THIOL:DISULFIDE INTERCHANGE PROTEIN DSBE"/>
    <property type="match status" value="1"/>
</dbReference>
<dbReference type="Proteomes" id="UP000242687">
    <property type="component" value="Unassembled WGS sequence"/>
</dbReference>
<proteinExistence type="predicted"/>
<dbReference type="RefSeq" id="WP_100340604.1">
    <property type="nucleotide sequence ID" value="NZ_PGFJ01000001.1"/>
</dbReference>
<feature type="domain" description="Thioredoxin" evidence="6">
    <location>
        <begin position="250"/>
        <end position="392"/>
    </location>
</feature>
<comment type="caution">
    <text evidence="7">The sequence shown here is derived from an EMBL/GenBank/DDBJ whole genome shotgun (WGS) entry which is preliminary data.</text>
</comment>
<accession>A0A2H9VUB1</accession>
<dbReference type="PROSITE" id="PS51352">
    <property type="entry name" value="THIOREDOXIN_2"/>
    <property type="match status" value="1"/>
</dbReference>
<dbReference type="PANTHER" id="PTHR42852">
    <property type="entry name" value="THIOL:DISULFIDE INTERCHANGE PROTEIN DSBE"/>
    <property type="match status" value="1"/>
</dbReference>
<evidence type="ECO:0000256" key="3">
    <source>
        <dbReference type="ARBA" id="ARBA00023157"/>
    </source>
</evidence>
<dbReference type="InterPro" id="IPR000866">
    <property type="entry name" value="AhpC/TSA"/>
</dbReference>
<gene>
    <name evidence="7" type="ORF">CLV57_1418</name>
</gene>
<dbReference type="Pfam" id="PF00578">
    <property type="entry name" value="AhpC-TSA"/>
    <property type="match status" value="1"/>
</dbReference>
<name>A0A2H9VUB1_9SPHI</name>
<dbReference type="CDD" id="cd02966">
    <property type="entry name" value="TlpA_like_family"/>
    <property type="match status" value="1"/>
</dbReference>
<sequence>MFKTFLFTLITLCCLDNAAAQKNFNITVKIDNKFNADKISFQYHNGKRLISMPDSFGNKKVLVLKGKYYTPLVALNITYIDDSNKNYSNNYFLTEKPAFVSLRYEQNDNEILPVTSVKNATAIFDTVANKDWASLHRFVNDESVEASNKAFYDFLEHNQPLTQDSRHRLGELYKPYLNRAMLYFKEHPDNYFSFWHFTYQIAQPNGMLWDDIAFLKEQLAFYRSTFPSKYINSVEGRTLISKFEKRIYPLKINEPAPVFKLITTDGKNVSSNTLKGKYVLFDFWATWCGPCMAAVPFVKGIRTKYASDKLAIIGINKDSDMKNLLRGAKTTGMSWPQFYDKHDYMTDLYEVGAIPVLVLIDPDGKLIYKSDLKTPDEKALPEVLKALEEKHLLN</sequence>
<organism evidence="7 8">
    <name type="scientific">Mucilaginibacter auburnensis</name>
    <dbReference type="NCBI Taxonomy" id="1457233"/>
    <lineage>
        <taxon>Bacteria</taxon>
        <taxon>Pseudomonadati</taxon>
        <taxon>Bacteroidota</taxon>
        <taxon>Sphingobacteriia</taxon>
        <taxon>Sphingobacteriales</taxon>
        <taxon>Sphingobacteriaceae</taxon>
        <taxon>Mucilaginibacter</taxon>
    </lineage>
</organism>
<dbReference type="AlphaFoldDB" id="A0A2H9VUB1"/>
<feature type="chain" id="PRO_5014155424" evidence="5">
    <location>
        <begin position="19"/>
        <end position="394"/>
    </location>
</feature>
<feature type="signal peptide" evidence="5">
    <location>
        <begin position="1"/>
        <end position="18"/>
    </location>
</feature>
<keyword evidence="7" id="KW-0413">Isomerase</keyword>
<keyword evidence="8" id="KW-1185">Reference proteome</keyword>
<evidence type="ECO:0000313" key="8">
    <source>
        <dbReference type="Proteomes" id="UP000242687"/>
    </source>
</evidence>
<dbReference type="Gene3D" id="3.40.30.10">
    <property type="entry name" value="Glutaredoxin"/>
    <property type="match status" value="1"/>
</dbReference>